<sequence length="102" mass="10465">MVIPNQPIGQPIEHPNASAVLFLGAGSILCCGVLGPVAWALGRRALNDIEDSLEAAAKGAGPVQPYGGRAQVLVGYILGIIGTVLMIIFALLFLFILLGGNA</sequence>
<evidence type="ECO:0000256" key="1">
    <source>
        <dbReference type="SAM" id="Phobius"/>
    </source>
</evidence>
<feature type="transmembrane region" description="Helical" evidence="1">
    <location>
        <begin position="73"/>
        <end position="98"/>
    </location>
</feature>
<keyword evidence="1" id="KW-0812">Transmembrane</keyword>
<protein>
    <submittedName>
        <fullName evidence="2">DUF4190 domain-containing protein</fullName>
    </submittedName>
</protein>
<evidence type="ECO:0000313" key="3">
    <source>
        <dbReference type="Proteomes" id="UP000702209"/>
    </source>
</evidence>
<dbReference type="EMBL" id="JADLQX010000014">
    <property type="protein sequence ID" value="MBF6299747.1"/>
    <property type="molecule type" value="Genomic_DNA"/>
</dbReference>
<keyword evidence="1" id="KW-0472">Membrane</keyword>
<proteinExistence type="predicted"/>
<keyword evidence="3" id="KW-1185">Reference proteome</keyword>
<organism evidence="2 3">
    <name type="scientific">Nocardia amamiensis</name>
    <dbReference type="NCBI Taxonomy" id="404578"/>
    <lineage>
        <taxon>Bacteria</taxon>
        <taxon>Bacillati</taxon>
        <taxon>Actinomycetota</taxon>
        <taxon>Actinomycetes</taxon>
        <taxon>Mycobacteriales</taxon>
        <taxon>Nocardiaceae</taxon>
        <taxon>Nocardia</taxon>
    </lineage>
</organism>
<evidence type="ECO:0000313" key="2">
    <source>
        <dbReference type="EMBL" id="MBF6299747.1"/>
    </source>
</evidence>
<name>A0ABS0CVC9_9NOCA</name>
<feature type="transmembrane region" description="Helical" evidence="1">
    <location>
        <begin position="20"/>
        <end position="41"/>
    </location>
</feature>
<dbReference type="RefSeq" id="WP_195131003.1">
    <property type="nucleotide sequence ID" value="NZ_JADLQX010000014.1"/>
</dbReference>
<gene>
    <name evidence="2" type="ORF">IU459_19695</name>
</gene>
<keyword evidence="1" id="KW-1133">Transmembrane helix</keyword>
<reference evidence="2 3" key="1">
    <citation type="submission" date="2020-10" db="EMBL/GenBank/DDBJ databases">
        <title>Identification of Nocardia species via Next-generation sequencing and recognition of intraspecies genetic diversity.</title>
        <authorList>
            <person name="Li P."/>
            <person name="Li P."/>
            <person name="Lu B."/>
        </authorList>
    </citation>
    <scope>NUCLEOTIDE SEQUENCE [LARGE SCALE GENOMIC DNA]</scope>
    <source>
        <strain evidence="2 3">BJ06-0157</strain>
    </source>
</reference>
<comment type="caution">
    <text evidence="2">The sequence shown here is derived from an EMBL/GenBank/DDBJ whole genome shotgun (WGS) entry which is preliminary data.</text>
</comment>
<dbReference type="Proteomes" id="UP000702209">
    <property type="component" value="Unassembled WGS sequence"/>
</dbReference>
<accession>A0ABS0CVC9</accession>